<evidence type="ECO:0000256" key="2">
    <source>
        <dbReference type="ARBA" id="ARBA00004586"/>
    </source>
</evidence>
<dbReference type="InterPro" id="IPR038887">
    <property type="entry name" value="Nus1/NgBR"/>
</dbReference>
<keyword evidence="10 13" id="KW-1133">Transmembrane helix</keyword>
<dbReference type="GO" id="GO:0045547">
    <property type="term" value="F:ditrans,polycis-polyprenyl diphosphate synthase [(2E,6E)-farnesyl diphosphate specific] activity"/>
    <property type="evidence" value="ECO:0007669"/>
    <property type="project" value="UniProtKB-EC"/>
</dbReference>
<keyword evidence="7 13" id="KW-0812">Transmembrane</keyword>
<sequence>MIKSPKIIEDVRINNDIDVELKNITKEANIIDQKIDEPPIKGPPSTNRNINIFYIIMELIHNFLKSSFGNDKPVETTSILQLIIYYFNHLILLQLFFVIAIYKNIQFIYRKIYLKYLTLTSYPNKSPSVIRQDVVKLSKIPKVLSCLLDLKDDDDENGGKDGLINDICELTAWSISSSIERLIIYEYSGLLSQSYDSLIDLRKYIKKNLGLYFGTDAIPTFSIKIPQKNLIIYSNESKEVDIQIDLISRIDGKPTLVELTKTMSELALTKELALKDITIDLIDEELMELVGPEPDLLISFAPSLNLEDYPPWHIRLTEIYWEPDNKDVNYAVFIRALQQFSNCKINIGK</sequence>
<dbReference type="GO" id="GO:1904423">
    <property type="term" value="C:dehydrodolichyl diphosphate synthase complex"/>
    <property type="evidence" value="ECO:0007669"/>
    <property type="project" value="InterPro"/>
</dbReference>
<dbReference type="InterPro" id="IPR036424">
    <property type="entry name" value="UPP_synth-like_sf"/>
</dbReference>
<evidence type="ECO:0000256" key="8">
    <source>
        <dbReference type="ARBA" id="ARBA00022824"/>
    </source>
</evidence>
<keyword evidence="9" id="KW-0460">Magnesium</keyword>
<dbReference type="PANTHER" id="PTHR21528:SF0">
    <property type="entry name" value="DEHYDRODOLICHYL DIPHOSPHATE SYNTHASE COMPLEX SUBUNIT NUS1"/>
    <property type="match status" value="1"/>
</dbReference>
<evidence type="ECO:0000256" key="3">
    <source>
        <dbReference type="ARBA" id="ARBA00004922"/>
    </source>
</evidence>
<gene>
    <name evidence="14" type="ORF">CANVERA_P3081</name>
</gene>
<evidence type="ECO:0000256" key="12">
    <source>
        <dbReference type="ARBA" id="ARBA00047353"/>
    </source>
</evidence>
<evidence type="ECO:0000256" key="9">
    <source>
        <dbReference type="ARBA" id="ARBA00022842"/>
    </source>
</evidence>
<dbReference type="EC" id="2.5.1.87" evidence="5"/>
<dbReference type="PANTHER" id="PTHR21528">
    <property type="entry name" value="DEHYDRODOLICHYL DIPHOSPHATE SYNTHASE COMPLEX SUBUNIT NUS1"/>
    <property type="match status" value="1"/>
</dbReference>
<accession>A0A9W4TXX6</accession>
<comment type="cofactor">
    <cofactor evidence="1">
        <name>Mg(2+)</name>
        <dbReference type="ChEBI" id="CHEBI:18420"/>
    </cofactor>
</comment>
<keyword evidence="8" id="KW-0256">Endoplasmic reticulum</keyword>
<evidence type="ECO:0000256" key="7">
    <source>
        <dbReference type="ARBA" id="ARBA00022692"/>
    </source>
</evidence>
<name>A0A9W4TXX6_9ASCO</name>
<dbReference type="GO" id="GO:0005789">
    <property type="term" value="C:endoplasmic reticulum membrane"/>
    <property type="evidence" value="ECO:0007669"/>
    <property type="project" value="UniProtKB-SubCell"/>
</dbReference>
<evidence type="ECO:0000256" key="1">
    <source>
        <dbReference type="ARBA" id="ARBA00001946"/>
    </source>
</evidence>
<keyword evidence="11 13" id="KW-0472">Membrane</keyword>
<dbReference type="EMBL" id="CANTUO010000003">
    <property type="protein sequence ID" value="CAI5758569.1"/>
    <property type="molecule type" value="Genomic_DNA"/>
</dbReference>
<evidence type="ECO:0000256" key="11">
    <source>
        <dbReference type="ARBA" id="ARBA00023136"/>
    </source>
</evidence>
<evidence type="ECO:0000256" key="6">
    <source>
        <dbReference type="ARBA" id="ARBA00022679"/>
    </source>
</evidence>
<comment type="caution">
    <text evidence="14">The sequence shown here is derived from an EMBL/GenBank/DDBJ whole genome shotgun (WGS) entry which is preliminary data.</text>
</comment>
<evidence type="ECO:0000313" key="15">
    <source>
        <dbReference type="Proteomes" id="UP001152885"/>
    </source>
</evidence>
<evidence type="ECO:0000256" key="10">
    <source>
        <dbReference type="ARBA" id="ARBA00022989"/>
    </source>
</evidence>
<dbReference type="OrthoDB" id="19639at2759"/>
<keyword evidence="15" id="KW-1185">Reference proteome</keyword>
<evidence type="ECO:0000256" key="4">
    <source>
        <dbReference type="ARBA" id="ARBA00005432"/>
    </source>
</evidence>
<keyword evidence="6" id="KW-0808">Transferase</keyword>
<comment type="similarity">
    <text evidence="4">Belongs to the UPP synthase family.</text>
</comment>
<dbReference type="AlphaFoldDB" id="A0A9W4TXX6"/>
<proteinExistence type="inferred from homology"/>
<reference evidence="14" key="1">
    <citation type="submission" date="2022-12" db="EMBL/GenBank/DDBJ databases">
        <authorList>
            <person name="Brejova B."/>
        </authorList>
    </citation>
    <scope>NUCLEOTIDE SEQUENCE</scope>
</reference>
<evidence type="ECO:0000256" key="13">
    <source>
        <dbReference type="SAM" id="Phobius"/>
    </source>
</evidence>
<feature type="transmembrane region" description="Helical" evidence="13">
    <location>
        <begin position="83"/>
        <end position="102"/>
    </location>
</feature>
<dbReference type="Proteomes" id="UP001152885">
    <property type="component" value="Unassembled WGS sequence"/>
</dbReference>
<evidence type="ECO:0000256" key="5">
    <source>
        <dbReference type="ARBA" id="ARBA00012596"/>
    </source>
</evidence>
<organism evidence="14 15">
    <name type="scientific">Candida verbasci</name>
    <dbReference type="NCBI Taxonomy" id="1227364"/>
    <lineage>
        <taxon>Eukaryota</taxon>
        <taxon>Fungi</taxon>
        <taxon>Dikarya</taxon>
        <taxon>Ascomycota</taxon>
        <taxon>Saccharomycotina</taxon>
        <taxon>Pichiomycetes</taxon>
        <taxon>Debaryomycetaceae</taxon>
        <taxon>Candida/Lodderomyces clade</taxon>
        <taxon>Candida</taxon>
    </lineage>
</organism>
<comment type="pathway">
    <text evidence="3">Protein modification; protein glycosylation.</text>
</comment>
<evidence type="ECO:0000313" key="14">
    <source>
        <dbReference type="EMBL" id="CAI5758569.1"/>
    </source>
</evidence>
<dbReference type="SUPFAM" id="SSF64005">
    <property type="entry name" value="Undecaprenyl diphosphate synthase"/>
    <property type="match status" value="1"/>
</dbReference>
<comment type="subcellular location">
    <subcellularLocation>
        <location evidence="2">Endoplasmic reticulum membrane</location>
    </subcellularLocation>
</comment>
<protein>
    <recommendedName>
        <fullName evidence="5">ditrans,polycis-polyprenyl diphosphate synthase [(2E,6E)-farnesyldiphosphate specific]</fullName>
        <ecNumber evidence="5">2.5.1.87</ecNumber>
    </recommendedName>
</protein>
<dbReference type="Gene3D" id="3.40.1180.10">
    <property type="entry name" value="Decaprenyl diphosphate synthase-like"/>
    <property type="match status" value="1"/>
</dbReference>
<comment type="catalytic activity">
    <reaction evidence="12">
        <text>n isopentenyl diphosphate + (2E,6E)-farnesyl diphosphate = a di-trans,poly-cis-polyprenyl diphosphate + n diphosphate</text>
        <dbReference type="Rhea" id="RHEA:53008"/>
        <dbReference type="Rhea" id="RHEA-COMP:19494"/>
        <dbReference type="ChEBI" id="CHEBI:33019"/>
        <dbReference type="ChEBI" id="CHEBI:128769"/>
        <dbReference type="ChEBI" id="CHEBI:136960"/>
        <dbReference type="ChEBI" id="CHEBI:175763"/>
        <dbReference type="EC" id="2.5.1.87"/>
    </reaction>
</comment>